<protein>
    <submittedName>
        <fullName evidence="1">Uncharacterized protein</fullName>
    </submittedName>
</protein>
<dbReference type="AlphaFoldDB" id="A0A4Z2CHG5"/>
<accession>A0A4Z2CHG5</accession>
<keyword evidence="2" id="KW-1185">Reference proteome</keyword>
<sequence length="103" mass="11760">MDLNVWKIESNRRTCRPCIDPVHIPGNVLFFCVSSHRSSLSGGKTLTTDLEDFMIFYWTYTPVFLDHTHITDKHTAPGFRVKVINAGGCVEILKKNKGHFYST</sequence>
<dbReference type="EMBL" id="SWLE01000001">
    <property type="protein sequence ID" value="TNN03605.1"/>
    <property type="molecule type" value="Genomic_DNA"/>
</dbReference>
<organism evidence="1 2">
    <name type="scientific">Takifugu bimaculatus</name>
    <dbReference type="NCBI Taxonomy" id="433685"/>
    <lineage>
        <taxon>Eukaryota</taxon>
        <taxon>Metazoa</taxon>
        <taxon>Chordata</taxon>
        <taxon>Craniata</taxon>
        <taxon>Vertebrata</taxon>
        <taxon>Euteleostomi</taxon>
        <taxon>Actinopterygii</taxon>
        <taxon>Neopterygii</taxon>
        <taxon>Teleostei</taxon>
        <taxon>Neoteleostei</taxon>
        <taxon>Acanthomorphata</taxon>
        <taxon>Eupercaria</taxon>
        <taxon>Tetraodontiformes</taxon>
        <taxon>Tetradontoidea</taxon>
        <taxon>Tetraodontidae</taxon>
        <taxon>Takifugu</taxon>
    </lineage>
</organism>
<comment type="caution">
    <text evidence="1">The sequence shown here is derived from an EMBL/GenBank/DDBJ whole genome shotgun (WGS) entry which is preliminary data.</text>
</comment>
<evidence type="ECO:0000313" key="1">
    <source>
        <dbReference type="EMBL" id="TNN03605.1"/>
    </source>
</evidence>
<evidence type="ECO:0000313" key="2">
    <source>
        <dbReference type="Proteomes" id="UP000516260"/>
    </source>
</evidence>
<gene>
    <name evidence="1" type="ORF">fugu_000634</name>
</gene>
<name>A0A4Z2CHG5_9TELE</name>
<proteinExistence type="predicted"/>
<reference evidence="1 2" key="1">
    <citation type="submission" date="2019-04" db="EMBL/GenBank/DDBJ databases">
        <title>The sequence and de novo assembly of Takifugu bimaculatus genome using PacBio and Hi-C technologies.</title>
        <authorList>
            <person name="Xu P."/>
            <person name="Liu B."/>
            <person name="Zhou Z."/>
        </authorList>
    </citation>
    <scope>NUCLEOTIDE SEQUENCE [LARGE SCALE GENOMIC DNA]</scope>
    <source>
        <strain evidence="1">TB-2018</strain>
        <tissue evidence="1">Muscle</tissue>
    </source>
</reference>
<dbReference type="Proteomes" id="UP000516260">
    <property type="component" value="Chromosome 1"/>
</dbReference>